<gene>
    <name evidence="2" type="ORF">CYMTET_55674</name>
</gene>
<sequence length="243" mass="26700">MLLSCIFPKCHGARKFLLLYALFSLFNSYAPTVTSADPAQLPKERCNFCSPYFDWHSCEQDHTRMCDVSGGYLLAKSWPCQETLQLMILPTQGFVKMNSTNQPDFKDLSFKLIYVVPSFRESKQHEKAPPTKRPSMLADYHIVLPNGLQRAPEAVCWRGMYTATGCEGFPVMHPCDLITFAACLLYNDLGPGIGALIVELKFKEPTVHDCDLGRQPEAGSARVIAGGGAGVDGEAQGVVMGGV</sequence>
<feature type="chain" id="PRO_5042259253" evidence="1">
    <location>
        <begin position="36"/>
        <end position="243"/>
    </location>
</feature>
<keyword evidence="1" id="KW-0732">Signal</keyword>
<reference evidence="2 3" key="1">
    <citation type="journal article" date="2015" name="Genome Biol. Evol.">
        <title>Comparative Genomics of a Bacterivorous Green Alga Reveals Evolutionary Causalities and Consequences of Phago-Mixotrophic Mode of Nutrition.</title>
        <authorList>
            <person name="Burns J.A."/>
            <person name="Paasch A."/>
            <person name="Narechania A."/>
            <person name="Kim E."/>
        </authorList>
    </citation>
    <scope>NUCLEOTIDE SEQUENCE [LARGE SCALE GENOMIC DNA]</scope>
    <source>
        <strain evidence="2 3">PLY_AMNH</strain>
    </source>
</reference>
<comment type="caution">
    <text evidence="2">The sequence shown here is derived from an EMBL/GenBank/DDBJ whole genome shotgun (WGS) entry which is preliminary data.</text>
</comment>
<organism evidence="2 3">
    <name type="scientific">Cymbomonas tetramitiformis</name>
    <dbReference type="NCBI Taxonomy" id="36881"/>
    <lineage>
        <taxon>Eukaryota</taxon>
        <taxon>Viridiplantae</taxon>
        <taxon>Chlorophyta</taxon>
        <taxon>Pyramimonadophyceae</taxon>
        <taxon>Pyramimonadales</taxon>
        <taxon>Pyramimonadaceae</taxon>
        <taxon>Cymbomonas</taxon>
    </lineage>
</organism>
<evidence type="ECO:0000313" key="2">
    <source>
        <dbReference type="EMBL" id="KAK3234060.1"/>
    </source>
</evidence>
<name>A0AAE0BDL2_9CHLO</name>
<feature type="signal peptide" evidence="1">
    <location>
        <begin position="1"/>
        <end position="35"/>
    </location>
</feature>
<keyword evidence="3" id="KW-1185">Reference proteome</keyword>
<dbReference type="Proteomes" id="UP001190700">
    <property type="component" value="Unassembled WGS sequence"/>
</dbReference>
<dbReference type="EMBL" id="LGRX02035566">
    <property type="protein sequence ID" value="KAK3234060.1"/>
    <property type="molecule type" value="Genomic_DNA"/>
</dbReference>
<evidence type="ECO:0000313" key="3">
    <source>
        <dbReference type="Proteomes" id="UP001190700"/>
    </source>
</evidence>
<proteinExistence type="predicted"/>
<protein>
    <submittedName>
        <fullName evidence="2">Uncharacterized protein</fullName>
    </submittedName>
</protein>
<accession>A0AAE0BDL2</accession>
<evidence type="ECO:0000256" key="1">
    <source>
        <dbReference type="SAM" id="SignalP"/>
    </source>
</evidence>
<dbReference type="AlphaFoldDB" id="A0AAE0BDL2"/>